<sequence length="153" mass="17222">MTSVDEAASAYLAGYLERGGAVRIYVNRLDDKEALLIETSHGEVSPIESAGIYVRVRSEDMTILRFLKGAFGGNLSKGQWQGWNEEAATLLRVITPYLRTGKRKALVQLALEFHEFIEMKRGWATESRLFFTAEDVEVIARYEMALKEITGSQ</sequence>
<comment type="caution">
    <text evidence="1">The sequence shown here is derived from an EMBL/GenBank/DDBJ whole genome shotgun (WGS) entry which is preliminary data.</text>
</comment>
<dbReference type="AlphaFoldDB" id="A0A0F9FGL7"/>
<evidence type="ECO:0000313" key="1">
    <source>
        <dbReference type="EMBL" id="KKL56385.1"/>
    </source>
</evidence>
<dbReference type="EMBL" id="LAZR01030513">
    <property type="protein sequence ID" value="KKL56385.1"/>
    <property type="molecule type" value="Genomic_DNA"/>
</dbReference>
<accession>A0A0F9FGL7</accession>
<proteinExistence type="predicted"/>
<organism evidence="1">
    <name type="scientific">marine sediment metagenome</name>
    <dbReference type="NCBI Taxonomy" id="412755"/>
    <lineage>
        <taxon>unclassified sequences</taxon>
        <taxon>metagenomes</taxon>
        <taxon>ecological metagenomes</taxon>
    </lineage>
</organism>
<protein>
    <submittedName>
        <fullName evidence="1">Uncharacterized protein</fullName>
    </submittedName>
</protein>
<reference evidence="1" key="1">
    <citation type="journal article" date="2015" name="Nature">
        <title>Complex archaea that bridge the gap between prokaryotes and eukaryotes.</title>
        <authorList>
            <person name="Spang A."/>
            <person name="Saw J.H."/>
            <person name="Jorgensen S.L."/>
            <person name="Zaremba-Niedzwiedzka K."/>
            <person name="Martijn J."/>
            <person name="Lind A.E."/>
            <person name="van Eijk R."/>
            <person name="Schleper C."/>
            <person name="Guy L."/>
            <person name="Ettema T.J."/>
        </authorList>
    </citation>
    <scope>NUCLEOTIDE SEQUENCE</scope>
</reference>
<gene>
    <name evidence="1" type="ORF">LCGC14_2245920</name>
</gene>
<name>A0A0F9FGL7_9ZZZZ</name>